<reference evidence="2 3" key="1">
    <citation type="submission" date="2023-04" db="EMBL/GenBank/DDBJ databases">
        <title>Genome Encyclopedia of Bacteria and Archaea VI: Functional Genomics of Type Strains.</title>
        <authorList>
            <person name="Whitman W."/>
        </authorList>
    </citation>
    <scope>NUCLEOTIDE SEQUENCE [LARGE SCALE GENOMIC DNA]</scope>
    <source>
        <strain evidence="2 3">SG_E_30_P1</strain>
    </source>
</reference>
<protein>
    <recommendedName>
        <fullName evidence="4">DUF2157 domain-containing protein</fullName>
    </recommendedName>
</protein>
<evidence type="ECO:0008006" key="4">
    <source>
        <dbReference type="Google" id="ProtNLM"/>
    </source>
</evidence>
<feature type="transmembrane region" description="Helical" evidence="1">
    <location>
        <begin position="1192"/>
        <end position="1210"/>
    </location>
</feature>
<feature type="transmembrane region" description="Helical" evidence="1">
    <location>
        <begin position="965"/>
        <end position="984"/>
    </location>
</feature>
<feature type="transmembrane region" description="Helical" evidence="1">
    <location>
        <begin position="147"/>
        <end position="164"/>
    </location>
</feature>
<evidence type="ECO:0000313" key="3">
    <source>
        <dbReference type="Proteomes" id="UP001160142"/>
    </source>
</evidence>
<feature type="transmembrane region" description="Helical" evidence="1">
    <location>
        <begin position="892"/>
        <end position="910"/>
    </location>
</feature>
<feature type="transmembrane region" description="Helical" evidence="1">
    <location>
        <begin position="1166"/>
        <end position="1186"/>
    </location>
</feature>
<feature type="transmembrane region" description="Helical" evidence="1">
    <location>
        <begin position="116"/>
        <end position="135"/>
    </location>
</feature>
<accession>A0ABT6KNS8</accession>
<keyword evidence="3" id="KW-1185">Reference proteome</keyword>
<feature type="transmembrane region" description="Helical" evidence="1">
    <location>
        <begin position="253"/>
        <end position="273"/>
    </location>
</feature>
<feature type="transmembrane region" description="Helical" evidence="1">
    <location>
        <begin position="477"/>
        <end position="499"/>
    </location>
</feature>
<feature type="transmembrane region" description="Helical" evidence="1">
    <location>
        <begin position="635"/>
        <end position="655"/>
    </location>
</feature>
<feature type="transmembrane region" description="Helical" evidence="1">
    <location>
        <begin position="1076"/>
        <end position="1095"/>
    </location>
</feature>
<feature type="transmembrane region" description="Helical" evidence="1">
    <location>
        <begin position="1142"/>
        <end position="1159"/>
    </location>
</feature>
<dbReference type="InterPro" id="IPR058062">
    <property type="entry name" value="SCO7613_C"/>
</dbReference>
<feature type="transmembrane region" description="Helical" evidence="1">
    <location>
        <begin position="534"/>
        <end position="553"/>
    </location>
</feature>
<proteinExistence type="predicted"/>
<feature type="transmembrane region" description="Helical" evidence="1">
    <location>
        <begin position="835"/>
        <end position="852"/>
    </location>
</feature>
<evidence type="ECO:0000256" key="1">
    <source>
        <dbReference type="SAM" id="Phobius"/>
    </source>
</evidence>
<feature type="transmembrane region" description="Helical" evidence="1">
    <location>
        <begin position="559"/>
        <end position="576"/>
    </location>
</feature>
<feature type="transmembrane region" description="Helical" evidence="1">
    <location>
        <begin position="996"/>
        <end position="1014"/>
    </location>
</feature>
<feature type="transmembrane region" description="Helical" evidence="1">
    <location>
        <begin position="321"/>
        <end position="339"/>
    </location>
</feature>
<comment type="caution">
    <text evidence="2">The sequence shown here is derived from an EMBL/GenBank/DDBJ whole genome shotgun (WGS) entry which is preliminary data.</text>
</comment>
<feature type="transmembrane region" description="Helical" evidence="1">
    <location>
        <begin position="931"/>
        <end position="950"/>
    </location>
</feature>
<feature type="transmembrane region" description="Helical" evidence="1">
    <location>
        <begin position="285"/>
        <end position="309"/>
    </location>
</feature>
<feature type="transmembrane region" description="Helical" evidence="1">
    <location>
        <begin position="346"/>
        <end position="363"/>
    </location>
</feature>
<dbReference type="EMBL" id="JARXVQ010000001">
    <property type="protein sequence ID" value="MDH6181103.1"/>
    <property type="molecule type" value="Genomic_DNA"/>
</dbReference>
<name>A0ABT6KNS8_9MICO</name>
<evidence type="ECO:0000313" key="2">
    <source>
        <dbReference type="EMBL" id="MDH6181103.1"/>
    </source>
</evidence>
<feature type="transmembrane region" description="Helical" evidence="1">
    <location>
        <begin position="691"/>
        <end position="713"/>
    </location>
</feature>
<gene>
    <name evidence="2" type="ORF">M2152_001285</name>
</gene>
<dbReference type="RefSeq" id="WP_322133425.1">
    <property type="nucleotide sequence ID" value="NZ_CP085036.1"/>
</dbReference>
<dbReference type="Proteomes" id="UP001160142">
    <property type="component" value="Unassembled WGS sequence"/>
</dbReference>
<keyword evidence="1" id="KW-0472">Membrane</keyword>
<organism evidence="2 3">
    <name type="scientific">Antiquaquibacter oligotrophicus</name>
    <dbReference type="NCBI Taxonomy" id="2880260"/>
    <lineage>
        <taxon>Bacteria</taxon>
        <taxon>Bacillati</taxon>
        <taxon>Actinomycetota</taxon>
        <taxon>Actinomycetes</taxon>
        <taxon>Micrococcales</taxon>
        <taxon>Microbacteriaceae</taxon>
        <taxon>Antiquaquibacter</taxon>
    </lineage>
</organism>
<feature type="transmembrane region" description="Helical" evidence="1">
    <location>
        <begin position="369"/>
        <end position="389"/>
    </location>
</feature>
<feature type="transmembrane region" description="Helical" evidence="1">
    <location>
        <begin position="228"/>
        <end position="247"/>
    </location>
</feature>
<feature type="transmembrane region" description="Helical" evidence="1">
    <location>
        <begin position="201"/>
        <end position="221"/>
    </location>
</feature>
<keyword evidence="1" id="KW-0812">Transmembrane</keyword>
<feature type="transmembrane region" description="Helical" evidence="1">
    <location>
        <begin position="401"/>
        <end position="423"/>
    </location>
</feature>
<feature type="transmembrane region" description="Helical" evidence="1">
    <location>
        <begin position="661"/>
        <end position="679"/>
    </location>
</feature>
<keyword evidence="1" id="KW-1133">Transmembrane helix</keyword>
<feature type="transmembrane region" description="Helical" evidence="1">
    <location>
        <begin position="443"/>
        <end position="465"/>
    </location>
</feature>
<feature type="transmembrane region" description="Helical" evidence="1">
    <location>
        <begin position="864"/>
        <end position="886"/>
    </location>
</feature>
<dbReference type="NCBIfam" id="NF047321">
    <property type="entry name" value="SCO7613_CTERM"/>
    <property type="match status" value="1"/>
</dbReference>
<feature type="transmembrane region" description="Helical" evidence="1">
    <location>
        <begin position="811"/>
        <end position="829"/>
    </location>
</feature>
<feature type="transmembrane region" description="Helical" evidence="1">
    <location>
        <begin position="1049"/>
        <end position="1070"/>
    </location>
</feature>
<feature type="transmembrane region" description="Helical" evidence="1">
    <location>
        <begin position="719"/>
        <end position="738"/>
    </location>
</feature>
<feature type="transmembrane region" description="Helical" evidence="1">
    <location>
        <begin position="1116"/>
        <end position="1136"/>
    </location>
</feature>
<feature type="transmembrane region" description="Helical" evidence="1">
    <location>
        <begin position="505"/>
        <end position="522"/>
    </location>
</feature>
<feature type="transmembrane region" description="Helical" evidence="1">
    <location>
        <begin position="171"/>
        <end position="189"/>
    </location>
</feature>
<sequence length="1230" mass="126344">MPETWVDPVIRKLRNRNLCPRCGGGLAGPVCGSCGADLQGPLAWSILQASEDAAVALEARQALVQRLTEASPATGATAVVTATAPSTPVAVQSTPAAAAPATKPATASSGVSLQSILAVVGAGLVAIAAIVFTFFNPDLDSFEIRTAIVAGFTLLFFGAAWLLARARLRFSAEAVGSLGTVFVALDVWAVTEPVDDLSTKLLVAAGAVAVASALLLSFGALVVLRSPVWIGTVTATLVPLLIGSSIGTSAGSMWGVPFGLVGAAAVPLLAYLVHPALARRFGSTLRADATTGLVLQLFAIGAVLVLLLANDTMGVERSTGSGLSLLLLAAIAGLSARFAANDWWSWLTGALLALSASAFSTIVVTDGAWIFALIAGAAVVVVALSALLPQTPHLDRWMLRLGAWTISLIWSVPAALSLLPVVLFGVLFRGGEADPGMFGGAELALPLALSLGAGAIAAILLRAVWRRAQQVDPIARYFLPVAAWHIAAAIVYVATWTWFSDLARVVIALGVASALGVVLSFVKRARSLRAGIRMPFVVAAHVLVVLAAIIAWQDESLRVGGGAAGLAVIVLLARLVPGPIRPAYTAVGYGWALVVLSAGLALTGLDVIAVLCLTTSTAAVAALIATVAPWPRTAHWYAILAVTSVPFLIGVATVFVERSGWTGLSTSVIVALLIVILLGRREGLTGALRTIAAALVVPATAVAIISLGAHFLTVSASPVTLPVIAAIIACVLPATRLIGGALEIRGVAAAHARASRIALEVSSLVTAVFAIVLALVRAAAGLPTTLIVLIILGSGAIATAVFGGRRYGWPVAGASFTGALWSIWALNGVTGLEPYLLPPTLGAAAVGLFLVVRGLPGFVLSARGLYAAGLATAVAPVLVALAAVGSNGITPWRAWLLLGIATVLVLFAGLTPRIARIGAFEQLPHVRVPSLVIALLASSGGVIQSVRFALGYDGVGMDGMPMPTVLLYTGASTVIAIAAGALLAAPSNGVSVPDAARRWVLVPALTFATVGPVAARGDDWFSIITLLLLSLTLLAIMIVTVVRGLTRPVILPPVVITFALAWSAAVASWSARELRVEAYSLPMGAALIAAGVIASRASRDNKATFWSWPLGFTRSWALYTPGLVVTFLPSILATGTDPRTERAVLVIVLALVAIMIGNLRRLAAPFILGIIVLPIENLVVFTVQIGQNIGAQPWWITLATAGAVLLVLAVTSERRVGQGKGAAARMRDLR</sequence>
<feature type="transmembrane region" description="Helical" evidence="1">
    <location>
        <begin position="583"/>
        <end position="602"/>
    </location>
</feature>
<feature type="transmembrane region" description="Helical" evidence="1">
    <location>
        <begin position="786"/>
        <end position="804"/>
    </location>
</feature>
<feature type="transmembrane region" description="Helical" evidence="1">
    <location>
        <begin position="759"/>
        <end position="780"/>
    </location>
</feature>
<feature type="transmembrane region" description="Helical" evidence="1">
    <location>
        <begin position="608"/>
        <end position="628"/>
    </location>
</feature>
<feature type="transmembrane region" description="Helical" evidence="1">
    <location>
        <begin position="1020"/>
        <end position="1042"/>
    </location>
</feature>